<dbReference type="EMBL" id="FWZT01000005">
    <property type="protein sequence ID" value="SMF11793.1"/>
    <property type="molecule type" value="Genomic_DNA"/>
</dbReference>
<evidence type="ECO:0000313" key="2">
    <source>
        <dbReference type="Proteomes" id="UP000192907"/>
    </source>
</evidence>
<evidence type="ECO:0000313" key="1">
    <source>
        <dbReference type="EMBL" id="SMF11793.1"/>
    </source>
</evidence>
<keyword evidence="2" id="KW-1185">Reference proteome</keyword>
<sequence>MYYYHKRPNYQETIERSHFDGGKDKSMNSRYLLAIVRLPDFDAIVKHSIKSSLAYKALGLLNANCNDTRQFNKA</sequence>
<name>A0A1Y6BMT0_9BACT</name>
<reference evidence="2" key="1">
    <citation type="submission" date="2017-04" db="EMBL/GenBank/DDBJ databases">
        <authorList>
            <person name="Varghese N."/>
            <person name="Submissions S."/>
        </authorList>
    </citation>
    <scope>NUCLEOTIDE SEQUENCE [LARGE SCALE GENOMIC DNA]</scope>
    <source>
        <strain evidence="2">RKEM611</strain>
    </source>
</reference>
<accession>A0A1Y6BMT0</accession>
<dbReference type="STRING" id="1513793.SAMN06296036_105111"/>
<protein>
    <submittedName>
        <fullName evidence="1">Uncharacterized protein</fullName>
    </submittedName>
</protein>
<dbReference type="AlphaFoldDB" id="A0A1Y6BMT0"/>
<gene>
    <name evidence="1" type="ORF">SAMN06296036_105111</name>
</gene>
<proteinExistence type="predicted"/>
<dbReference type="Proteomes" id="UP000192907">
    <property type="component" value="Unassembled WGS sequence"/>
</dbReference>
<organism evidence="1 2">
    <name type="scientific">Pseudobacteriovorax antillogorgiicola</name>
    <dbReference type="NCBI Taxonomy" id="1513793"/>
    <lineage>
        <taxon>Bacteria</taxon>
        <taxon>Pseudomonadati</taxon>
        <taxon>Bdellovibrionota</taxon>
        <taxon>Oligoflexia</taxon>
        <taxon>Oligoflexales</taxon>
        <taxon>Pseudobacteriovoracaceae</taxon>
        <taxon>Pseudobacteriovorax</taxon>
    </lineage>
</organism>